<evidence type="ECO:0000313" key="1">
    <source>
        <dbReference type="EMBL" id="GAF77098.1"/>
    </source>
</evidence>
<sequence>KNIIDKPLELGSINKPINSDVVSITINIPKRGQHRVGFIDFSNLFGGNI</sequence>
<feature type="non-terminal residue" evidence="1">
    <location>
        <position position="1"/>
    </location>
</feature>
<proteinExistence type="predicted"/>
<accession>X0S7S9</accession>
<comment type="caution">
    <text evidence="1">The sequence shown here is derived from an EMBL/GenBank/DDBJ whole genome shotgun (WGS) entry which is preliminary data.</text>
</comment>
<dbReference type="EMBL" id="BARS01004368">
    <property type="protein sequence ID" value="GAF77098.1"/>
    <property type="molecule type" value="Genomic_DNA"/>
</dbReference>
<organism evidence="1">
    <name type="scientific">marine sediment metagenome</name>
    <dbReference type="NCBI Taxonomy" id="412755"/>
    <lineage>
        <taxon>unclassified sequences</taxon>
        <taxon>metagenomes</taxon>
        <taxon>ecological metagenomes</taxon>
    </lineage>
</organism>
<dbReference type="AlphaFoldDB" id="X0S7S9"/>
<name>X0S7S9_9ZZZZ</name>
<protein>
    <submittedName>
        <fullName evidence="1">Uncharacterized protein</fullName>
    </submittedName>
</protein>
<gene>
    <name evidence="1" type="ORF">S01H1_08522</name>
</gene>
<reference evidence="1" key="1">
    <citation type="journal article" date="2014" name="Front. Microbiol.">
        <title>High frequency of phylogenetically diverse reductive dehalogenase-homologous genes in deep subseafloor sedimentary metagenomes.</title>
        <authorList>
            <person name="Kawai M."/>
            <person name="Futagami T."/>
            <person name="Toyoda A."/>
            <person name="Takaki Y."/>
            <person name="Nishi S."/>
            <person name="Hori S."/>
            <person name="Arai W."/>
            <person name="Tsubouchi T."/>
            <person name="Morono Y."/>
            <person name="Uchiyama I."/>
            <person name="Ito T."/>
            <person name="Fujiyama A."/>
            <person name="Inagaki F."/>
            <person name="Takami H."/>
        </authorList>
    </citation>
    <scope>NUCLEOTIDE SEQUENCE</scope>
    <source>
        <strain evidence="1">Expedition CK06-06</strain>
    </source>
</reference>